<dbReference type="GO" id="GO:0016779">
    <property type="term" value="F:nucleotidyltransferase activity"/>
    <property type="evidence" value="ECO:0007669"/>
    <property type="project" value="UniProtKB-ARBA"/>
</dbReference>
<dbReference type="InterPro" id="IPR025877">
    <property type="entry name" value="MobA-like_NTP_Trfase"/>
</dbReference>
<dbReference type="RefSeq" id="WP_176226145.1">
    <property type="nucleotide sequence ID" value="NZ_BLRV01000012.1"/>
</dbReference>
<dbReference type="SUPFAM" id="SSF53448">
    <property type="entry name" value="Nucleotide-diphospho-sugar transferases"/>
    <property type="match status" value="1"/>
</dbReference>
<evidence type="ECO:0000313" key="2">
    <source>
        <dbReference type="EMBL" id="GFP21003.1"/>
    </source>
</evidence>
<dbReference type="InterPro" id="IPR029044">
    <property type="entry name" value="Nucleotide-diphossugar_trans"/>
</dbReference>
<dbReference type="AlphaFoldDB" id="A0A6V8NLM2"/>
<dbReference type="EMBL" id="BLRV01000012">
    <property type="protein sequence ID" value="GFP21003.1"/>
    <property type="molecule type" value="Genomic_DNA"/>
</dbReference>
<feature type="domain" description="MobA-like NTP transferase" evidence="1">
    <location>
        <begin position="25"/>
        <end position="134"/>
    </location>
</feature>
<sequence length="267" mass="30088">MVKAQKKIDAVIPAGKSEIRKVHDFGANDKARFPLNGKPMVEYVVEAVRASELVGQIALTVPVGTDCSRLEDKVDKIFFTDRPLVENIEMAVRYLLDSDYILLTSSDLPLLDSGVVDSFIRKCLAGGEADLYYPIMRKEELLKEYPETRRTFVRLKEGSFTGGNLALVRPEIILNNLKVFERLYDQRKSPWGMARILGLSCALKLVVGILTIEEAEKRVSKSIRGRGKAVITREVEIGMDVDKKEDLILVKNVLSMRERKEMPQVSC</sequence>
<dbReference type="Gene3D" id="3.90.550.10">
    <property type="entry name" value="Spore Coat Polysaccharide Biosynthesis Protein SpsA, Chain A"/>
    <property type="match status" value="1"/>
</dbReference>
<comment type="caution">
    <text evidence="2">The sequence shown here is derived from an EMBL/GenBank/DDBJ whole genome shotgun (WGS) entry which is preliminary data.</text>
</comment>
<protein>
    <recommendedName>
        <fullName evidence="1">MobA-like NTP transferase domain-containing protein</fullName>
    </recommendedName>
</protein>
<dbReference type="Pfam" id="PF12804">
    <property type="entry name" value="NTP_transf_3"/>
    <property type="match status" value="1"/>
</dbReference>
<evidence type="ECO:0000313" key="3">
    <source>
        <dbReference type="Proteomes" id="UP000580051"/>
    </source>
</evidence>
<dbReference type="Proteomes" id="UP000580051">
    <property type="component" value="Unassembled WGS sequence"/>
</dbReference>
<gene>
    <name evidence="2" type="ORF">HKBW3S06_00229</name>
</gene>
<organism evidence="2 3">
    <name type="scientific">Candidatus Hakubella thermalkaliphila</name>
    <dbReference type="NCBI Taxonomy" id="2754717"/>
    <lineage>
        <taxon>Bacteria</taxon>
        <taxon>Bacillati</taxon>
        <taxon>Actinomycetota</taxon>
        <taxon>Actinomycetota incertae sedis</taxon>
        <taxon>Candidatus Hakubellales</taxon>
        <taxon>Candidatus Hakubellaceae</taxon>
        <taxon>Candidatus Hakubella</taxon>
    </lineage>
</organism>
<reference evidence="2 3" key="1">
    <citation type="journal article" date="2020" name="Front. Microbiol.">
        <title>Single-cell genomics of novel Actinobacteria with the Wood-Ljungdahl pathway discovered in a serpentinizing system.</title>
        <authorList>
            <person name="Merino N."/>
            <person name="Kawai M."/>
            <person name="Boyd E.S."/>
            <person name="Colman D.R."/>
            <person name="McGlynn S.E."/>
            <person name="Nealson K.H."/>
            <person name="Kurokawa K."/>
            <person name="Hongoh Y."/>
        </authorList>
    </citation>
    <scope>NUCLEOTIDE SEQUENCE [LARGE SCALE GENOMIC DNA]</scope>
    <source>
        <strain evidence="2 3">S06</strain>
    </source>
</reference>
<name>A0A6V8NLM2_9ACTN</name>
<evidence type="ECO:0000259" key="1">
    <source>
        <dbReference type="Pfam" id="PF12804"/>
    </source>
</evidence>
<accession>A0A6V8NLM2</accession>
<proteinExistence type="predicted"/>